<name>A0A1Q4P528_SERMA</name>
<dbReference type="AlphaFoldDB" id="A0A1Q4P528"/>
<reference evidence="1 2" key="1">
    <citation type="submission" date="2016-09" db="EMBL/GenBank/DDBJ databases">
        <title>Serratia marcescens MSU-97 and epiphytic antimycotic-producing bacteria.</title>
        <authorList>
            <person name="Matilla M.A."/>
        </authorList>
    </citation>
    <scope>NUCLEOTIDE SEQUENCE [LARGE SCALE GENOMIC DNA]</scope>
    <source>
        <strain evidence="1 2">MSU-97</strain>
    </source>
</reference>
<proteinExistence type="predicted"/>
<evidence type="ECO:0008006" key="3">
    <source>
        <dbReference type="Google" id="ProtNLM"/>
    </source>
</evidence>
<dbReference type="Pfam" id="PF11392">
    <property type="entry name" value="AllH"/>
    <property type="match status" value="1"/>
</dbReference>
<gene>
    <name evidence="1" type="ORF">BHU62_04220</name>
</gene>
<sequence length="289" mass="30493">MDIIALAGSRHATQDYGALRCVGSFNNAINFLTENARLLTLHRAGSGLSPMGWQLGARDFDRVRRVVPSVRRCAFSAAGITLDALLVRPAAAARDLALAPRAAIADRPLTAVLQRCTAQCGLHGELGRLVRQPLTPEPAALVRDFSRWLRGDTVDWHQALGKGPGLTPSNDDTLLGLLLSAHLDSRIPVSGLAPFFAQTPPLDALTTLVSAHYLRYAEQGLFATPLHALAQGLRAPEGVSAAVAAVLSLGHFSGADTLLGVWLGVTTINALCGARCEHEGRIADPAGTV</sequence>
<evidence type="ECO:0000313" key="1">
    <source>
        <dbReference type="EMBL" id="OKB68209.1"/>
    </source>
</evidence>
<dbReference type="Proteomes" id="UP000185770">
    <property type="component" value="Unassembled WGS sequence"/>
</dbReference>
<comment type="caution">
    <text evidence="1">The sequence shown here is derived from an EMBL/GenBank/DDBJ whole genome shotgun (WGS) entry which is preliminary data.</text>
</comment>
<protein>
    <recommendedName>
        <fullName evidence="3">DUF2877 domain-containing protein</fullName>
    </recommendedName>
</protein>
<evidence type="ECO:0000313" key="2">
    <source>
        <dbReference type="Proteomes" id="UP000185770"/>
    </source>
</evidence>
<dbReference type="InterPro" id="IPR021530">
    <property type="entry name" value="AllH-like"/>
</dbReference>
<organism evidence="1 2">
    <name type="scientific">Serratia marcescens</name>
    <dbReference type="NCBI Taxonomy" id="615"/>
    <lineage>
        <taxon>Bacteria</taxon>
        <taxon>Pseudomonadati</taxon>
        <taxon>Pseudomonadota</taxon>
        <taxon>Gammaproteobacteria</taxon>
        <taxon>Enterobacterales</taxon>
        <taxon>Yersiniaceae</taxon>
        <taxon>Serratia</taxon>
    </lineage>
</organism>
<dbReference type="EMBL" id="MJAO01000003">
    <property type="protein sequence ID" value="OKB68209.1"/>
    <property type="molecule type" value="Genomic_DNA"/>
</dbReference>
<dbReference type="RefSeq" id="WP_073529316.1">
    <property type="nucleotide sequence ID" value="NZ_CP041123.1"/>
</dbReference>
<dbReference type="OrthoDB" id="4933449at2"/>
<accession>A0A1Q4P528</accession>